<comment type="caution">
    <text evidence="2">The sequence shown here is derived from an EMBL/GenBank/DDBJ whole genome shotgun (WGS) entry which is preliminary data.</text>
</comment>
<dbReference type="AlphaFoldDB" id="A0A2B7X6F5"/>
<dbReference type="Pfam" id="PF05742">
    <property type="entry name" value="TANGO2"/>
    <property type="match status" value="1"/>
</dbReference>
<dbReference type="GO" id="GO:0007030">
    <property type="term" value="P:Golgi organization"/>
    <property type="evidence" value="ECO:0007669"/>
    <property type="project" value="TreeGrafter"/>
</dbReference>
<protein>
    <recommendedName>
        <fullName evidence="4">DUF833 domain-containing protein</fullName>
    </recommendedName>
</protein>
<proteinExistence type="predicted"/>
<evidence type="ECO:0000256" key="1">
    <source>
        <dbReference type="SAM" id="MobiDB-lite"/>
    </source>
</evidence>
<accession>A0A2B7X6F5</accession>
<gene>
    <name evidence="2" type="ORF">AJ80_08503</name>
</gene>
<evidence type="ECO:0000313" key="3">
    <source>
        <dbReference type="Proteomes" id="UP000224634"/>
    </source>
</evidence>
<sequence length="370" mass="40485">MCIALISTAHPSYPLILIDNRDEFLHRPTAALDWWPSPKSHILGSRDMARTAHGTWLGVTRSGKIAVLTNYREASTSAAAIIGQRSRGQMVNGFLEATQDTTAREYVEQLVSSGDAQLAGGFSLACGDVKGPLAIVSNRVEGKNGITWIAGRKGETVGLSNTVFGDRSWPKILDGERLMKEAIEASVKIGESEDGLVDRLLGLLSTDTLPRLDEGGGLETYIDLLKESIFVPVIGDKEEEDLWKKRFQKHVHHHNRNNSHDSNGGGEEGKKIHHHHAGEEICSSRVHDKVDVIPPPSPREPPSHMYMSGVYGTQKQTVVLVHESGRLKYVERTLFDDDAKAIPIGEGDRVFEFMVERQGGGDGEGGEKVG</sequence>
<keyword evidence="3" id="KW-1185">Reference proteome</keyword>
<dbReference type="InterPro" id="IPR008551">
    <property type="entry name" value="TANGO2"/>
</dbReference>
<dbReference type="PANTHER" id="PTHR17985:SF8">
    <property type="entry name" value="TRANSPORT AND GOLGI ORGANIZATION PROTEIN 2 HOMOLOG"/>
    <property type="match status" value="1"/>
</dbReference>
<dbReference type="PANTHER" id="PTHR17985">
    <property type="entry name" value="SER/THR-RICH PROTEIN T10 IN DGCR REGION"/>
    <property type="match status" value="1"/>
</dbReference>
<name>A0A2B7X6F5_POLH7</name>
<evidence type="ECO:0000313" key="2">
    <source>
        <dbReference type="EMBL" id="PGH04450.1"/>
    </source>
</evidence>
<evidence type="ECO:0008006" key="4">
    <source>
        <dbReference type="Google" id="ProtNLM"/>
    </source>
</evidence>
<dbReference type="OrthoDB" id="191601at2759"/>
<dbReference type="GO" id="GO:0005794">
    <property type="term" value="C:Golgi apparatus"/>
    <property type="evidence" value="ECO:0007669"/>
    <property type="project" value="TreeGrafter"/>
</dbReference>
<feature type="region of interest" description="Disordered" evidence="1">
    <location>
        <begin position="250"/>
        <end position="277"/>
    </location>
</feature>
<organism evidence="2 3">
    <name type="scientific">Polytolypa hystricis (strain UAMH7299)</name>
    <dbReference type="NCBI Taxonomy" id="1447883"/>
    <lineage>
        <taxon>Eukaryota</taxon>
        <taxon>Fungi</taxon>
        <taxon>Dikarya</taxon>
        <taxon>Ascomycota</taxon>
        <taxon>Pezizomycotina</taxon>
        <taxon>Eurotiomycetes</taxon>
        <taxon>Eurotiomycetidae</taxon>
        <taxon>Onygenales</taxon>
        <taxon>Onygenales incertae sedis</taxon>
        <taxon>Polytolypa</taxon>
    </lineage>
</organism>
<dbReference type="Proteomes" id="UP000224634">
    <property type="component" value="Unassembled WGS sequence"/>
</dbReference>
<dbReference type="EMBL" id="PDNA01000199">
    <property type="protein sequence ID" value="PGH04450.1"/>
    <property type="molecule type" value="Genomic_DNA"/>
</dbReference>
<dbReference type="GO" id="GO:0009306">
    <property type="term" value="P:protein secretion"/>
    <property type="evidence" value="ECO:0007669"/>
    <property type="project" value="TreeGrafter"/>
</dbReference>
<reference evidence="2 3" key="1">
    <citation type="submission" date="2017-10" db="EMBL/GenBank/DDBJ databases">
        <title>Comparative genomics in systemic dimorphic fungi from Ajellomycetaceae.</title>
        <authorList>
            <person name="Munoz J.F."/>
            <person name="Mcewen J.G."/>
            <person name="Clay O.K."/>
            <person name="Cuomo C.A."/>
        </authorList>
    </citation>
    <scope>NUCLEOTIDE SEQUENCE [LARGE SCALE GENOMIC DNA]</scope>
    <source>
        <strain evidence="2 3">UAMH7299</strain>
    </source>
</reference>